<dbReference type="InterPro" id="IPR012334">
    <property type="entry name" value="Pectin_lyas_fold"/>
</dbReference>
<keyword evidence="5" id="KW-1185">Reference proteome</keyword>
<dbReference type="OrthoDB" id="5291933at2"/>
<keyword evidence="1" id="KW-1133">Transmembrane helix</keyword>
<sequence length="480" mass="48869">MTYRKIQAGRLPLAFLTAFSLAVISHTAAADTRYVDGSGGGCGGNSPCTTTVQAAVDAATIPADIRIFPGNYSESLDLGTMNGSSPGTISFQALNAGGSPAVGTVTLSSPDAGAAMGMGTTLVGTLSVYGINFVSPSAAGLLMSVQGNVNLADLVANNTGESGIDIDFIGNGASLTATRLTANNNADRGLNFEIDPEVDGNQHTFTLMDSTANNNSSTGIFIGRDEQVQTTMQVNPTLHSINANGNGGDGIRLRAANGTATLTDITANGNESDGLDLEDASIVVISDSTFQDNDTEAEGDSGIEVDAYSSLSITNVVASGHSSGKGIEIDGWTTSGGDPDEDQILGDVTISEVDVSNNGIGIRIDGNIANGDINIEITNFVGNTTAGLMIYDDADPTMVVNAIGNFWGARSGPTHPTNNPAGTGDAVADATNVIDDSVGTINFAPFSATRVSLSVPVPTVPAPLLLVLIGLLGFAVRRSR</sequence>
<evidence type="ECO:0000256" key="2">
    <source>
        <dbReference type="SAM" id="SignalP"/>
    </source>
</evidence>
<dbReference type="KEGG" id="halc:EY643_04165"/>
<organism evidence="4 5">
    <name type="scientific">Halioglobus maricola</name>
    <dbReference type="NCBI Taxonomy" id="2601894"/>
    <lineage>
        <taxon>Bacteria</taxon>
        <taxon>Pseudomonadati</taxon>
        <taxon>Pseudomonadota</taxon>
        <taxon>Gammaproteobacteria</taxon>
        <taxon>Cellvibrionales</taxon>
        <taxon>Halieaceae</taxon>
        <taxon>Halioglobus</taxon>
    </lineage>
</organism>
<evidence type="ECO:0000256" key="1">
    <source>
        <dbReference type="SAM" id="Phobius"/>
    </source>
</evidence>
<keyword evidence="1" id="KW-0812">Transmembrane</keyword>
<dbReference type="AlphaFoldDB" id="A0A5P9NIW8"/>
<accession>A0A5P9NIW8</accession>
<dbReference type="Pfam" id="PF13229">
    <property type="entry name" value="Beta_helix"/>
    <property type="match status" value="1"/>
</dbReference>
<gene>
    <name evidence="4" type="ORF">EY643_04165</name>
</gene>
<dbReference type="InterPro" id="IPR006626">
    <property type="entry name" value="PbH1"/>
</dbReference>
<feature type="domain" description="Right handed beta helix" evidence="3">
    <location>
        <begin position="201"/>
        <end position="334"/>
    </location>
</feature>
<dbReference type="SMART" id="SM00710">
    <property type="entry name" value="PbH1"/>
    <property type="match status" value="7"/>
</dbReference>
<keyword evidence="2" id="KW-0732">Signal</keyword>
<protein>
    <submittedName>
        <fullName evidence="4">Right-handed parallel beta-helix repeat-containing protein</fullName>
    </submittedName>
</protein>
<name>A0A5P9NIW8_9GAMM</name>
<keyword evidence="1" id="KW-0472">Membrane</keyword>
<dbReference type="InterPro" id="IPR039448">
    <property type="entry name" value="Beta_helix"/>
</dbReference>
<dbReference type="EMBL" id="CP036422">
    <property type="protein sequence ID" value="QFU74898.1"/>
    <property type="molecule type" value="Genomic_DNA"/>
</dbReference>
<feature type="signal peptide" evidence="2">
    <location>
        <begin position="1"/>
        <end position="30"/>
    </location>
</feature>
<evidence type="ECO:0000259" key="3">
    <source>
        <dbReference type="Pfam" id="PF13229"/>
    </source>
</evidence>
<dbReference type="Gene3D" id="2.160.20.10">
    <property type="entry name" value="Single-stranded right-handed beta-helix, Pectin lyase-like"/>
    <property type="match status" value="1"/>
</dbReference>
<dbReference type="RefSeq" id="WP_152661005.1">
    <property type="nucleotide sequence ID" value="NZ_CP036422.1"/>
</dbReference>
<proteinExistence type="predicted"/>
<dbReference type="InterPro" id="IPR011050">
    <property type="entry name" value="Pectin_lyase_fold/virulence"/>
</dbReference>
<feature type="transmembrane region" description="Helical" evidence="1">
    <location>
        <begin position="455"/>
        <end position="476"/>
    </location>
</feature>
<reference evidence="4 5" key="1">
    <citation type="submission" date="2019-02" db="EMBL/GenBank/DDBJ databases">
        <authorList>
            <person name="Li S.-H."/>
        </authorList>
    </citation>
    <scope>NUCLEOTIDE SEQUENCE [LARGE SCALE GENOMIC DNA]</scope>
    <source>
        <strain evidence="4 5">IMCC14385</strain>
    </source>
</reference>
<evidence type="ECO:0000313" key="5">
    <source>
        <dbReference type="Proteomes" id="UP000326287"/>
    </source>
</evidence>
<feature type="chain" id="PRO_5024868386" evidence="2">
    <location>
        <begin position="31"/>
        <end position="480"/>
    </location>
</feature>
<evidence type="ECO:0000313" key="4">
    <source>
        <dbReference type="EMBL" id="QFU74898.1"/>
    </source>
</evidence>
<dbReference type="Proteomes" id="UP000326287">
    <property type="component" value="Chromosome"/>
</dbReference>
<dbReference type="SUPFAM" id="SSF51126">
    <property type="entry name" value="Pectin lyase-like"/>
    <property type="match status" value="1"/>
</dbReference>